<dbReference type="Gene3D" id="1.20.1250.20">
    <property type="entry name" value="MFS general substrate transporter like domains"/>
    <property type="match status" value="1"/>
</dbReference>
<comment type="subcellular location">
    <subcellularLocation>
        <location evidence="1">Membrane</location>
        <topology evidence="1">Multi-pass membrane protein</topology>
    </subcellularLocation>
</comment>
<feature type="transmembrane region" description="Helical" evidence="5">
    <location>
        <begin position="326"/>
        <end position="344"/>
    </location>
</feature>
<reference evidence="7" key="2">
    <citation type="submission" date="2021-04" db="EMBL/GenBank/DDBJ databases">
        <title>Isolation and genomic analysis of the ibuprofen-degrading bacterium Sphingomonas strain MPO218.</title>
        <authorList>
            <person name="Aulestia M."/>
            <person name="Flores A."/>
            <person name="Mangas E.L."/>
            <person name="Perez-Pulido A.J."/>
            <person name="Santero E."/>
            <person name="Camacho E.M."/>
        </authorList>
    </citation>
    <scope>NUCLEOTIDE SEQUENCE</scope>
    <source>
        <strain evidence="7">MPO218</strain>
    </source>
</reference>
<dbReference type="EMBL" id="CP059319">
    <property type="protein sequence ID" value="QTH23897.1"/>
    <property type="molecule type" value="Genomic_DNA"/>
</dbReference>
<keyword evidence="3 5" id="KW-1133">Transmembrane helix</keyword>
<gene>
    <name evidence="7" type="ORF">HRJ34_10520</name>
</gene>
<evidence type="ECO:0000256" key="5">
    <source>
        <dbReference type="SAM" id="Phobius"/>
    </source>
</evidence>
<feature type="transmembrane region" description="Helical" evidence="5">
    <location>
        <begin position="183"/>
        <end position="202"/>
    </location>
</feature>
<dbReference type="PROSITE" id="PS50850">
    <property type="entry name" value="MFS"/>
    <property type="match status" value="1"/>
</dbReference>
<evidence type="ECO:0000313" key="7">
    <source>
        <dbReference type="EMBL" id="QTH23897.1"/>
    </source>
</evidence>
<evidence type="ECO:0000313" key="8">
    <source>
        <dbReference type="Proteomes" id="UP000664914"/>
    </source>
</evidence>
<protein>
    <submittedName>
        <fullName evidence="7">MFS transporter</fullName>
    </submittedName>
</protein>
<evidence type="ECO:0000259" key="6">
    <source>
        <dbReference type="PROSITE" id="PS50850"/>
    </source>
</evidence>
<dbReference type="PANTHER" id="PTHR23508:SF10">
    <property type="entry name" value="CARBOXYLIC ACID TRANSPORTER PROTEIN HOMOLOG"/>
    <property type="match status" value="1"/>
</dbReference>
<accession>A0A975D6N0</accession>
<feature type="transmembrane region" description="Helical" evidence="5">
    <location>
        <begin position="65"/>
        <end position="83"/>
    </location>
</feature>
<evidence type="ECO:0000256" key="2">
    <source>
        <dbReference type="ARBA" id="ARBA00022692"/>
    </source>
</evidence>
<feature type="transmembrane region" description="Helical" evidence="5">
    <location>
        <begin position="95"/>
        <end position="114"/>
    </location>
</feature>
<name>A0A975D6N0_9SPHN</name>
<dbReference type="PANTHER" id="PTHR23508">
    <property type="entry name" value="CARBOXYLIC ACID TRANSPORTER PROTEIN HOMOLOG"/>
    <property type="match status" value="1"/>
</dbReference>
<dbReference type="GO" id="GO:0046943">
    <property type="term" value="F:carboxylic acid transmembrane transporter activity"/>
    <property type="evidence" value="ECO:0007669"/>
    <property type="project" value="TreeGrafter"/>
</dbReference>
<feature type="transmembrane region" description="Helical" evidence="5">
    <location>
        <begin position="151"/>
        <end position="171"/>
    </location>
</feature>
<feature type="transmembrane region" description="Helical" evidence="5">
    <location>
        <begin position="257"/>
        <end position="279"/>
    </location>
</feature>
<feature type="transmembrane region" description="Helical" evidence="5">
    <location>
        <begin position="291"/>
        <end position="314"/>
    </location>
</feature>
<dbReference type="AlphaFoldDB" id="A0A975D6N0"/>
<dbReference type="Pfam" id="PF07690">
    <property type="entry name" value="MFS_1"/>
    <property type="match status" value="1"/>
</dbReference>
<proteinExistence type="predicted"/>
<feature type="transmembrane region" description="Helical" evidence="5">
    <location>
        <begin position="419"/>
        <end position="439"/>
    </location>
</feature>
<feature type="transmembrane region" description="Helical" evidence="5">
    <location>
        <begin position="120"/>
        <end position="139"/>
    </location>
</feature>
<dbReference type="Proteomes" id="UP000664914">
    <property type="component" value="Chromosome"/>
</dbReference>
<sequence length="455" mass="47387">MKQAIARDGAPTVEALIDAAPISRLQIAAIVLCVLASVLDGFDTQSIAFVAPAISAQWSVSQLEFGFVFSATLLGSVIGSAVFGIMADRIGRRRLIIVTTAMFGLFSAACALAANFEQLLAFRFLGGLGMGGLIPNMLALAAEYAPRRVRATIVTCVLWGFPFGAVLGGIVSAPLLEQAGWRAIFWLGAAAPALLALAMIPLMPESLRYLSLDPRKRAQVVGLLRRIAPERADAVVIEAQLAERARPGVAQLFTADLAVPTVILSISLFLSLFLTYALINWVPTLLTRSGLSMSSAILGAVALNFGGIVGSAFFSWGLDRVARPALLLAAGYGAAAGMIALTSLGGGSPVVALTLLLLCGVFQIGAQLSLTAYTTAIFPVRLRGTGIGFVQAVGRTGSLIGPVVGGLLLSLGVRPNEMLLLSVIPAGLCGLALLLLGAMRRSERGSQASTMEERQ</sequence>
<dbReference type="GO" id="GO:0005886">
    <property type="term" value="C:plasma membrane"/>
    <property type="evidence" value="ECO:0007669"/>
    <property type="project" value="TreeGrafter"/>
</dbReference>
<feature type="domain" description="Major facilitator superfamily (MFS) profile" evidence="6">
    <location>
        <begin position="29"/>
        <end position="444"/>
    </location>
</feature>
<organism evidence="7 8">
    <name type="scientific">Rhizorhabdus wittichii</name>
    <dbReference type="NCBI Taxonomy" id="160791"/>
    <lineage>
        <taxon>Bacteria</taxon>
        <taxon>Pseudomonadati</taxon>
        <taxon>Pseudomonadota</taxon>
        <taxon>Alphaproteobacteria</taxon>
        <taxon>Sphingomonadales</taxon>
        <taxon>Sphingomonadaceae</taxon>
        <taxon>Rhizorhabdus</taxon>
    </lineage>
</organism>
<reference evidence="7" key="1">
    <citation type="submission" date="2020-07" db="EMBL/GenBank/DDBJ databases">
        <authorList>
            <person name="Camacho E."/>
        </authorList>
    </citation>
    <scope>NUCLEOTIDE SEQUENCE</scope>
    <source>
        <strain evidence="7">MPO218</strain>
    </source>
</reference>
<feature type="transmembrane region" description="Helical" evidence="5">
    <location>
        <begin position="350"/>
        <end position="380"/>
    </location>
</feature>
<dbReference type="RefSeq" id="WP_208634048.1">
    <property type="nucleotide sequence ID" value="NZ_CP059319.1"/>
</dbReference>
<dbReference type="SUPFAM" id="SSF103473">
    <property type="entry name" value="MFS general substrate transporter"/>
    <property type="match status" value="1"/>
</dbReference>
<dbReference type="InterPro" id="IPR011701">
    <property type="entry name" value="MFS"/>
</dbReference>
<evidence type="ECO:0000256" key="1">
    <source>
        <dbReference type="ARBA" id="ARBA00004141"/>
    </source>
</evidence>
<keyword evidence="2 5" id="KW-0812">Transmembrane</keyword>
<evidence type="ECO:0000256" key="3">
    <source>
        <dbReference type="ARBA" id="ARBA00022989"/>
    </source>
</evidence>
<keyword evidence="4 5" id="KW-0472">Membrane</keyword>
<evidence type="ECO:0000256" key="4">
    <source>
        <dbReference type="ARBA" id="ARBA00023136"/>
    </source>
</evidence>
<feature type="transmembrane region" description="Helical" evidence="5">
    <location>
        <begin position="392"/>
        <end position="413"/>
    </location>
</feature>
<dbReference type="InterPro" id="IPR036259">
    <property type="entry name" value="MFS_trans_sf"/>
</dbReference>
<dbReference type="InterPro" id="IPR005829">
    <property type="entry name" value="Sugar_transporter_CS"/>
</dbReference>
<dbReference type="InterPro" id="IPR020846">
    <property type="entry name" value="MFS_dom"/>
</dbReference>
<dbReference type="PROSITE" id="PS00217">
    <property type="entry name" value="SUGAR_TRANSPORT_2"/>
    <property type="match status" value="1"/>
</dbReference>